<dbReference type="PANTHER" id="PTHR42718">
    <property type="entry name" value="MAJOR FACILITATOR SUPERFAMILY MULTIDRUG TRANSPORTER MFSC"/>
    <property type="match status" value="1"/>
</dbReference>
<dbReference type="GO" id="GO:0022857">
    <property type="term" value="F:transmembrane transporter activity"/>
    <property type="evidence" value="ECO:0007669"/>
    <property type="project" value="InterPro"/>
</dbReference>
<sequence length="484" mass="49959">MTTQHTVRRPGRHTSSETVTAQPLRGTATAGPVPLITLLAGVFVVVLDFFIVNVALPSMQHDLHTDDTGIEWVIAGFGLTYGGLLLAGARAGDRWGRRRIFATGVLLFTLASAACGLAPSIGTLTGARIAQGIGGALITPMVLALIGDIYTGPARARAIGAYSTAMGIAAASGQLIGGALIQLDLLGVGWRSIFLVNVPIGVAILALVRRLPGTRADHPPKLDVAEMALSVAALTTLLLPLLEGRRLGWPSWTWACLAASVLCTALLVVRCRVLLRRADDPMLGAVLRGSPAVRNGLIMQVALFLGMASYFLVLAVYLQGGRGLSALGSGAMFTFLAVAYLVGTAQAERLVARFGRRAVAVGAATSLLGHLATAFVVVDLPAAGVLWLAPGLVLTGLGMGVSLTSQIAAIMSSVQPAEAGSLSGTLSAVQQVGNTVGVALIGIVFFGAMDRGPRVALEHGLAYLVAVTALLGLLAMLPAQIRRR</sequence>
<feature type="transmembrane region" description="Helical" evidence="6">
    <location>
        <begin position="252"/>
        <end position="275"/>
    </location>
</feature>
<dbReference type="CDD" id="cd17321">
    <property type="entry name" value="MFS_MMR_MDR_like"/>
    <property type="match status" value="1"/>
</dbReference>
<feature type="transmembrane region" description="Helical" evidence="6">
    <location>
        <begin position="461"/>
        <end position="479"/>
    </location>
</feature>
<feature type="transmembrane region" description="Helical" evidence="6">
    <location>
        <begin position="188"/>
        <end position="208"/>
    </location>
</feature>
<keyword evidence="3 6" id="KW-1133">Transmembrane helix</keyword>
<feature type="transmembrane region" description="Helical" evidence="6">
    <location>
        <begin position="100"/>
        <end position="122"/>
    </location>
</feature>
<dbReference type="Gene3D" id="1.20.1720.10">
    <property type="entry name" value="Multidrug resistance protein D"/>
    <property type="match status" value="1"/>
</dbReference>
<evidence type="ECO:0000256" key="4">
    <source>
        <dbReference type="ARBA" id="ARBA00023136"/>
    </source>
</evidence>
<feature type="transmembrane region" description="Helical" evidence="6">
    <location>
        <begin position="69"/>
        <end position="88"/>
    </location>
</feature>
<evidence type="ECO:0000256" key="1">
    <source>
        <dbReference type="ARBA" id="ARBA00004651"/>
    </source>
</evidence>
<dbReference type="InterPro" id="IPR036259">
    <property type="entry name" value="MFS_trans_sf"/>
</dbReference>
<evidence type="ECO:0000313" key="9">
    <source>
        <dbReference type="Proteomes" id="UP000559182"/>
    </source>
</evidence>
<dbReference type="AlphaFoldDB" id="A0A839NAJ8"/>
<feature type="region of interest" description="Disordered" evidence="5">
    <location>
        <begin position="1"/>
        <end position="23"/>
    </location>
</feature>
<proteinExistence type="predicted"/>
<feature type="transmembrane region" description="Helical" evidence="6">
    <location>
        <begin position="128"/>
        <end position="147"/>
    </location>
</feature>
<dbReference type="Gene3D" id="1.20.1250.20">
    <property type="entry name" value="MFS general substrate transporter like domains"/>
    <property type="match status" value="1"/>
</dbReference>
<dbReference type="SUPFAM" id="SSF103473">
    <property type="entry name" value="MFS general substrate transporter"/>
    <property type="match status" value="1"/>
</dbReference>
<dbReference type="PANTHER" id="PTHR42718:SF39">
    <property type="entry name" value="ACTINORHODIN TRANSPORTER-RELATED"/>
    <property type="match status" value="1"/>
</dbReference>
<dbReference type="GO" id="GO:0005886">
    <property type="term" value="C:plasma membrane"/>
    <property type="evidence" value="ECO:0007669"/>
    <property type="project" value="UniProtKB-SubCell"/>
</dbReference>
<accession>A0A839NAJ8</accession>
<evidence type="ECO:0000256" key="5">
    <source>
        <dbReference type="SAM" id="MobiDB-lite"/>
    </source>
</evidence>
<dbReference type="EMBL" id="JACHVQ010000005">
    <property type="protein sequence ID" value="MBB2894247.1"/>
    <property type="molecule type" value="Genomic_DNA"/>
</dbReference>
<evidence type="ECO:0000259" key="7">
    <source>
        <dbReference type="PROSITE" id="PS50850"/>
    </source>
</evidence>
<feature type="transmembrane region" description="Helical" evidence="6">
    <location>
        <begin position="432"/>
        <end position="449"/>
    </location>
</feature>
<dbReference type="RefSeq" id="WP_183322719.1">
    <property type="nucleotide sequence ID" value="NZ_JACHVQ010000005.1"/>
</dbReference>
<keyword evidence="4 6" id="KW-0472">Membrane</keyword>
<feature type="transmembrane region" description="Helical" evidence="6">
    <location>
        <begin position="354"/>
        <end position="378"/>
    </location>
</feature>
<feature type="transmembrane region" description="Helical" evidence="6">
    <location>
        <begin position="384"/>
        <end position="411"/>
    </location>
</feature>
<dbReference type="InterPro" id="IPR020846">
    <property type="entry name" value="MFS_dom"/>
</dbReference>
<protein>
    <submittedName>
        <fullName evidence="8">MFS family permease</fullName>
    </submittedName>
</protein>
<evidence type="ECO:0000256" key="3">
    <source>
        <dbReference type="ARBA" id="ARBA00022989"/>
    </source>
</evidence>
<keyword evidence="2 6" id="KW-0812">Transmembrane</keyword>
<dbReference type="Proteomes" id="UP000559182">
    <property type="component" value="Unassembled WGS sequence"/>
</dbReference>
<comment type="subcellular location">
    <subcellularLocation>
        <location evidence="1">Cell membrane</location>
        <topology evidence="1">Multi-pass membrane protein</topology>
    </subcellularLocation>
</comment>
<evidence type="ECO:0000256" key="6">
    <source>
        <dbReference type="SAM" id="Phobius"/>
    </source>
</evidence>
<keyword evidence="9" id="KW-1185">Reference proteome</keyword>
<comment type="caution">
    <text evidence="8">The sequence shown here is derived from an EMBL/GenBank/DDBJ whole genome shotgun (WGS) entry which is preliminary data.</text>
</comment>
<dbReference type="PROSITE" id="PS50850">
    <property type="entry name" value="MFS"/>
    <property type="match status" value="1"/>
</dbReference>
<evidence type="ECO:0000256" key="2">
    <source>
        <dbReference type="ARBA" id="ARBA00022692"/>
    </source>
</evidence>
<dbReference type="Pfam" id="PF07690">
    <property type="entry name" value="MFS_1"/>
    <property type="match status" value="1"/>
</dbReference>
<feature type="transmembrane region" description="Helical" evidence="6">
    <location>
        <begin position="35"/>
        <end position="57"/>
    </location>
</feature>
<feature type="transmembrane region" description="Helical" evidence="6">
    <location>
        <begin position="220"/>
        <end position="240"/>
    </location>
</feature>
<name>A0A839NAJ8_9MICO</name>
<gene>
    <name evidence="8" type="ORF">FHU39_004289</name>
</gene>
<feature type="compositionally biased region" description="Basic residues" evidence="5">
    <location>
        <begin position="1"/>
        <end position="12"/>
    </location>
</feature>
<feature type="transmembrane region" description="Helical" evidence="6">
    <location>
        <begin position="324"/>
        <end position="342"/>
    </location>
</feature>
<feature type="transmembrane region" description="Helical" evidence="6">
    <location>
        <begin position="159"/>
        <end position="182"/>
    </location>
</feature>
<organism evidence="8 9">
    <name type="scientific">Flexivirga oryzae</name>
    <dbReference type="NCBI Taxonomy" id="1794944"/>
    <lineage>
        <taxon>Bacteria</taxon>
        <taxon>Bacillati</taxon>
        <taxon>Actinomycetota</taxon>
        <taxon>Actinomycetes</taxon>
        <taxon>Micrococcales</taxon>
        <taxon>Dermacoccaceae</taxon>
        <taxon>Flexivirga</taxon>
    </lineage>
</organism>
<feature type="transmembrane region" description="Helical" evidence="6">
    <location>
        <begin position="296"/>
        <end position="318"/>
    </location>
</feature>
<dbReference type="InterPro" id="IPR011701">
    <property type="entry name" value="MFS"/>
</dbReference>
<reference evidence="8 9" key="1">
    <citation type="submission" date="2020-08" db="EMBL/GenBank/DDBJ databases">
        <title>Sequencing the genomes of 1000 actinobacteria strains.</title>
        <authorList>
            <person name="Klenk H.-P."/>
        </authorList>
    </citation>
    <scope>NUCLEOTIDE SEQUENCE [LARGE SCALE GENOMIC DNA]</scope>
    <source>
        <strain evidence="8 9">DSM 105369</strain>
    </source>
</reference>
<evidence type="ECO:0000313" key="8">
    <source>
        <dbReference type="EMBL" id="MBB2894247.1"/>
    </source>
</evidence>
<feature type="domain" description="Major facilitator superfamily (MFS) profile" evidence="7">
    <location>
        <begin position="34"/>
        <end position="484"/>
    </location>
</feature>